<accession>A0AAE1I2C6</accession>
<evidence type="ECO:0000256" key="1">
    <source>
        <dbReference type="SAM" id="MobiDB-lite"/>
    </source>
</evidence>
<feature type="compositionally biased region" description="Low complexity" evidence="1">
    <location>
        <begin position="32"/>
        <end position="41"/>
    </location>
</feature>
<reference evidence="2" key="2">
    <citation type="journal article" date="2023" name="BMC Genomics">
        <title>Pest status, molecular evolution, and epigenetic factors derived from the genome assembly of Frankliniella fusca, a thysanopteran phytovirus vector.</title>
        <authorList>
            <person name="Catto M.A."/>
            <person name="Labadie P.E."/>
            <person name="Jacobson A.L."/>
            <person name="Kennedy G.G."/>
            <person name="Srinivasan R."/>
            <person name="Hunt B.G."/>
        </authorList>
    </citation>
    <scope>NUCLEOTIDE SEQUENCE</scope>
    <source>
        <strain evidence="2">PL_HMW_Pooled</strain>
    </source>
</reference>
<dbReference type="Proteomes" id="UP001219518">
    <property type="component" value="Unassembled WGS sequence"/>
</dbReference>
<feature type="compositionally biased region" description="Low complexity" evidence="1">
    <location>
        <begin position="132"/>
        <end position="142"/>
    </location>
</feature>
<protein>
    <submittedName>
        <fullName evidence="2">Halomucin</fullName>
    </submittedName>
</protein>
<gene>
    <name evidence="2" type="ORF">KUF71_007476</name>
</gene>
<dbReference type="EMBL" id="JAHWGI010001427">
    <property type="protein sequence ID" value="KAK3931661.1"/>
    <property type="molecule type" value="Genomic_DNA"/>
</dbReference>
<reference evidence="2" key="1">
    <citation type="submission" date="2021-07" db="EMBL/GenBank/DDBJ databases">
        <authorList>
            <person name="Catto M.A."/>
            <person name="Jacobson A."/>
            <person name="Kennedy G."/>
            <person name="Labadie P."/>
            <person name="Hunt B.G."/>
            <person name="Srinivasan R."/>
        </authorList>
    </citation>
    <scope>NUCLEOTIDE SEQUENCE</scope>
    <source>
        <strain evidence="2">PL_HMW_Pooled</strain>
        <tissue evidence="2">Head</tissue>
    </source>
</reference>
<feature type="compositionally biased region" description="Polar residues" evidence="1">
    <location>
        <begin position="73"/>
        <end position="90"/>
    </location>
</feature>
<evidence type="ECO:0000313" key="2">
    <source>
        <dbReference type="EMBL" id="KAK3931661.1"/>
    </source>
</evidence>
<feature type="compositionally biased region" description="Acidic residues" evidence="1">
    <location>
        <begin position="108"/>
        <end position="124"/>
    </location>
</feature>
<organism evidence="2 3">
    <name type="scientific">Frankliniella fusca</name>
    <dbReference type="NCBI Taxonomy" id="407009"/>
    <lineage>
        <taxon>Eukaryota</taxon>
        <taxon>Metazoa</taxon>
        <taxon>Ecdysozoa</taxon>
        <taxon>Arthropoda</taxon>
        <taxon>Hexapoda</taxon>
        <taxon>Insecta</taxon>
        <taxon>Pterygota</taxon>
        <taxon>Neoptera</taxon>
        <taxon>Paraneoptera</taxon>
        <taxon>Thysanoptera</taxon>
        <taxon>Terebrantia</taxon>
        <taxon>Thripoidea</taxon>
        <taxon>Thripidae</taxon>
        <taxon>Frankliniella</taxon>
    </lineage>
</organism>
<feature type="region of interest" description="Disordered" evidence="1">
    <location>
        <begin position="1"/>
        <end position="148"/>
    </location>
</feature>
<sequence>MKRGPYFRYLKDPSLPIPPSTLRGREARAARALENTAGEGDNNNEEQEDAASLSGASGSRASSPDGGEDEVLSSDSQSLDGNERQSQPDSEGSDYDLNNEGETHHNQDEEEDLNGNESEAEESGEDAHRYQSSSDEGSGSNSDSDDGIQEHANAYEENDDEEAGRDPIYHGCQVTLEESRLLIMGFALRFGLSDIAIQHLCKLVNCHLPLHRGHGTWYHFKRHIPSPPLAQTKFYCSRDNCKRPISFGDGALVTHCECGEVCDQAQLRRSGSYYQYIHVKPQLIAMFKNEGLRAQLRWEDENESDVVAGIVYKKCIQQGIICKKKT</sequence>
<proteinExistence type="predicted"/>
<name>A0AAE1I2C6_9NEOP</name>
<feature type="compositionally biased region" description="Low complexity" evidence="1">
    <location>
        <begin position="50"/>
        <end position="65"/>
    </location>
</feature>
<evidence type="ECO:0000313" key="3">
    <source>
        <dbReference type="Proteomes" id="UP001219518"/>
    </source>
</evidence>
<dbReference type="AlphaFoldDB" id="A0AAE1I2C6"/>
<comment type="caution">
    <text evidence="2">The sequence shown here is derived from an EMBL/GenBank/DDBJ whole genome shotgun (WGS) entry which is preliminary data.</text>
</comment>
<keyword evidence="3" id="KW-1185">Reference proteome</keyword>